<feature type="transmembrane region" description="Helical" evidence="8">
    <location>
        <begin position="256"/>
        <end position="277"/>
    </location>
</feature>
<dbReference type="AlphaFoldDB" id="A0A934VVW6"/>
<dbReference type="PANTHER" id="PTHR36838:SF1">
    <property type="entry name" value="SLR1864 PROTEIN"/>
    <property type="match status" value="1"/>
</dbReference>
<feature type="transmembrane region" description="Helical" evidence="8">
    <location>
        <begin position="132"/>
        <end position="150"/>
    </location>
</feature>
<comment type="subcellular location">
    <subcellularLocation>
        <location evidence="1">Cell membrane</location>
        <topology evidence="1">Multi-pass membrane protein</topology>
    </subcellularLocation>
</comment>
<keyword evidence="4" id="KW-1003">Cell membrane</keyword>
<gene>
    <name evidence="9" type="ORF">JIN85_09495</name>
</gene>
<dbReference type="PANTHER" id="PTHR36838">
    <property type="entry name" value="AUXIN EFFLUX CARRIER FAMILY PROTEIN"/>
    <property type="match status" value="1"/>
</dbReference>
<evidence type="ECO:0000256" key="6">
    <source>
        <dbReference type="ARBA" id="ARBA00022989"/>
    </source>
</evidence>
<evidence type="ECO:0000256" key="1">
    <source>
        <dbReference type="ARBA" id="ARBA00004651"/>
    </source>
</evidence>
<dbReference type="InterPro" id="IPR004776">
    <property type="entry name" value="Mem_transp_PIN-like"/>
</dbReference>
<reference evidence="9" key="1">
    <citation type="submission" date="2021-01" db="EMBL/GenBank/DDBJ databases">
        <title>Modified the classification status of verrucomicrobia.</title>
        <authorList>
            <person name="Feng X."/>
        </authorList>
    </citation>
    <scope>NUCLEOTIDE SEQUENCE</scope>
    <source>
        <strain evidence="9">KCTC 22041</strain>
    </source>
</reference>
<feature type="transmembrane region" description="Helical" evidence="8">
    <location>
        <begin position="193"/>
        <end position="213"/>
    </location>
</feature>
<feature type="transmembrane region" description="Helical" evidence="8">
    <location>
        <begin position="6"/>
        <end position="25"/>
    </location>
</feature>
<feature type="transmembrane region" description="Helical" evidence="8">
    <location>
        <begin position="37"/>
        <end position="56"/>
    </location>
</feature>
<dbReference type="InterPro" id="IPR038770">
    <property type="entry name" value="Na+/solute_symporter_sf"/>
</dbReference>
<sequence length="317" mass="33827">MISPFTVISSVLPVFLLLIAGAVLRRTGVIHSEHDHGILRVIFSVMFPCFVLDKMLGAEILRSGPVVVWGIVLGFCLAHCGLLLGWLVGRGLGLERGTGRRTFTLATGLQNYGYTAIPVVQVLWGASAAGLLFVHNIGVELCVWSTGVMIMSGERGISWKRLANGPMIAAVTGIVLVVLRLDNHVTGPVRTAMSMIGSGAFPLAILITGASIMDLAIHTKPELKIGLGSILVRLILAPICYLTAAKFLPIATELKQILVVQAAMPAAMTPILLARLYGGRPSVAVQTMVVTTTACLVTLPIIVTWGIRWMDLKPLLP</sequence>
<evidence type="ECO:0000256" key="2">
    <source>
        <dbReference type="ARBA" id="ARBA00010145"/>
    </source>
</evidence>
<evidence type="ECO:0000313" key="10">
    <source>
        <dbReference type="Proteomes" id="UP000603141"/>
    </source>
</evidence>
<evidence type="ECO:0000256" key="5">
    <source>
        <dbReference type="ARBA" id="ARBA00022692"/>
    </source>
</evidence>
<organism evidence="9 10">
    <name type="scientific">Luteolibacter pohnpeiensis</name>
    <dbReference type="NCBI Taxonomy" id="454153"/>
    <lineage>
        <taxon>Bacteria</taxon>
        <taxon>Pseudomonadati</taxon>
        <taxon>Verrucomicrobiota</taxon>
        <taxon>Verrucomicrobiia</taxon>
        <taxon>Verrucomicrobiales</taxon>
        <taxon>Verrucomicrobiaceae</taxon>
        <taxon>Luteolibacter</taxon>
    </lineage>
</organism>
<dbReference type="Gene3D" id="1.20.1530.20">
    <property type="match status" value="2"/>
</dbReference>
<evidence type="ECO:0000256" key="4">
    <source>
        <dbReference type="ARBA" id="ARBA00022475"/>
    </source>
</evidence>
<feature type="transmembrane region" description="Helical" evidence="8">
    <location>
        <begin position="68"/>
        <end position="88"/>
    </location>
</feature>
<keyword evidence="3" id="KW-0813">Transport</keyword>
<comment type="similarity">
    <text evidence="2">Belongs to the auxin efflux carrier (TC 2.A.69) family.</text>
</comment>
<feature type="transmembrane region" description="Helical" evidence="8">
    <location>
        <begin position="109"/>
        <end position="126"/>
    </location>
</feature>
<dbReference type="EMBL" id="JAENIJ010000012">
    <property type="protein sequence ID" value="MBK1882650.1"/>
    <property type="molecule type" value="Genomic_DNA"/>
</dbReference>
<evidence type="ECO:0000256" key="7">
    <source>
        <dbReference type="ARBA" id="ARBA00023136"/>
    </source>
</evidence>
<name>A0A934VVW6_9BACT</name>
<comment type="caution">
    <text evidence="9">The sequence shown here is derived from an EMBL/GenBank/DDBJ whole genome shotgun (WGS) entry which is preliminary data.</text>
</comment>
<proteinExistence type="inferred from homology"/>
<dbReference type="GO" id="GO:0005886">
    <property type="term" value="C:plasma membrane"/>
    <property type="evidence" value="ECO:0007669"/>
    <property type="project" value="UniProtKB-SubCell"/>
</dbReference>
<protein>
    <submittedName>
        <fullName evidence="9">AEC family transporter</fullName>
    </submittedName>
</protein>
<feature type="transmembrane region" description="Helical" evidence="8">
    <location>
        <begin position="225"/>
        <end position="244"/>
    </location>
</feature>
<dbReference type="Proteomes" id="UP000603141">
    <property type="component" value="Unassembled WGS sequence"/>
</dbReference>
<keyword evidence="10" id="KW-1185">Reference proteome</keyword>
<keyword evidence="6 8" id="KW-1133">Transmembrane helix</keyword>
<accession>A0A934VVW6</accession>
<evidence type="ECO:0000256" key="3">
    <source>
        <dbReference type="ARBA" id="ARBA00022448"/>
    </source>
</evidence>
<keyword evidence="7 8" id="KW-0472">Membrane</keyword>
<feature type="transmembrane region" description="Helical" evidence="8">
    <location>
        <begin position="289"/>
        <end position="307"/>
    </location>
</feature>
<evidence type="ECO:0000313" key="9">
    <source>
        <dbReference type="EMBL" id="MBK1882650.1"/>
    </source>
</evidence>
<dbReference type="RefSeq" id="WP_200269983.1">
    <property type="nucleotide sequence ID" value="NZ_JAENIJ010000012.1"/>
</dbReference>
<evidence type="ECO:0000256" key="8">
    <source>
        <dbReference type="SAM" id="Phobius"/>
    </source>
</evidence>
<feature type="transmembrane region" description="Helical" evidence="8">
    <location>
        <begin position="162"/>
        <end position="181"/>
    </location>
</feature>
<dbReference type="GO" id="GO:0055085">
    <property type="term" value="P:transmembrane transport"/>
    <property type="evidence" value="ECO:0007669"/>
    <property type="project" value="InterPro"/>
</dbReference>
<keyword evidence="5 8" id="KW-0812">Transmembrane</keyword>
<dbReference type="Pfam" id="PF03547">
    <property type="entry name" value="Mem_trans"/>
    <property type="match status" value="2"/>
</dbReference>